<evidence type="ECO:0000313" key="2">
    <source>
        <dbReference type="EMBL" id="ENY68611.1"/>
    </source>
</evidence>
<dbReference type="InterPro" id="IPR053136">
    <property type="entry name" value="UTP_pyrophosphatase-like"/>
</dbReference>
<dbReference type="Proteomes" id="UP000013131">
    <property type="component" value="Unassembled WGS sequence"/>
</dbReference>
<dbReference type="Gene3D" id="3.30.2010.10">
    <property type="entry name" value="Metalloproteases ('zincins'), catalytic domain"/>
    <property type="match status" value="1"/>
</dbReference>
<dbReference type="AlphaFoldDB" id="N9VB36"/>
<accession>N9VB36</accession>
<dbReference type="InterPro" id="IPR002725">
    <property type="entry name" value="YgjP-like_metallopeptidase"/>
</dbReference>
<evidence type="ECO:0000259" key="1">
    <source>
        <dbReference type="Pfam" id="PF01863"/>
    </source>
</evidence>
<dbReference type="eggNOG" id="COG1451">
    <property type="taxonomic scope" value="Bacteria"/>
</dbReference>
<dbReference type="STRING" id="1188233.MAU_4000"/>
<dbReference type="PANTHER" id="PTHR30399:SF1">
    <property type="entry name" value="UTP PYROPHOSPHATASE"/>
    <property type="match status" value="1"/>
</dbReference>
<proteinExistence type="predicted"/>
<dbReference type="PANTHER" id="PTHR30399">
    <property type="entry name" value="UNCHARACTERIZED PROTEIN YGJP"/>
    <property type="match status" value="1"/>
</dbReference>
<sequence length="237" mass="28316">MKKPDWIMQKQIKNTMYEIKFFYTNAKHVYLTYEDGFFVVRGNIVNLSKPKFETFLDEAIFKILEKLKSTKKNVLDIDATTQQFYYFGKLCKYEVANNLIVIKDLNNKIIKEIKFKNKNKNLDAKEIIKKELKKELLIKFDFLAQEASKAIFKKKIDFEYAIYQKKTSWASIVIQKNKINLSADLIYFDMEIIRYVAYHEISHIVHQNHSAKFWALVAKFIPNYKILKNKLKNHIFN</sequence>
<reference evidence="2 3" key="1">
    <citation type="journal article" date="2013" name="Genome Announc.">
        <title>Draft Genome Sequences of Mycoplasma auris and Mycoplasma yeatsii, Two Species of the Ear Canal of Caprinae.</title>
        <authorList>
            <person name="Dordet-Frisoni E."/>
            <person name="Baranowski E."/>
            <person name="Barre A."/>
            <person name="Blanchard A."/>
            <person name="Breton M."/>
            <person name="Couture C."/>
            <person name="Dupuy V."/>
            <person name="Gaurivaud P."/>
            <person name="Jacob D."/>
            <person name="Lemaitre C."/>
            <person name="Manso-Silvan L."/>
            <person name="Nikolski M."/>
            <person name="Nouvel L.X."/>
            <person name="Poumarat F."/>
            <person name="Sirand-Pugnet P."/>
            <person name="Thebault P."/>
            <person name="Theil S."/>
            <person name="Thiaucourt F."/>
            <person name="Citti C."/>
            <person name="Tardy F."/>
        </authorList>
    </citation>
    <scope>NUCLEOTIDE SEQUENCE [LARGE SCALE GENOMIC DNA]</scope>
    <source>
        <strain evidence="2 3">15026</strain>
    </source>
</reference>
<gene>
    <name evidence="2" type="ORF">MAU_4000</name>
</gene>
<keyword evidence="3" id="KW-1185">Reference proteome</keyword>
<dbReference type="CDD" id="cd07344">
    <property type="entry name" value="M48_yhfN_like"/>
    <property type="match status" value="1"/>
</dbReference>
<dbReference type="RefSeq" id="WP_004424691.1">
    <property type="nucleotide sequence ID" value="NZ_AORI01000011.1"/>
</dbReference>
<feature type="domain" description="YgjP-like metallopeptidase" evidence="1">
    <location>
        <begin position="48"/>
        <end position="234"/>
    </location>
</feature>
<organism evidence="2 3">
    <name type="scientific">Metamycoplasma auris 15026</name>
    <dbReference type="NCBI Taxonomy" id="1188233"/>
    <lineage>
        <taxon>Bacteria</taxon>
        <taxon>Bacillati</taxon>
        <taxon>Mycoplasmatota</taxon>
        <taxon>Mycoplasmoidales</taxon>
        <taxon>Metamycoplasmataceae</taxon>
        <taxon>Metamycoplasma</taxon>
    </lineage>
</organism>
<protein>
    <recommendedName>
        <fullName evidence="1">YgjP-like metallopeptidase domain-containing protein</fullName>
    </recommendedName>
</protein>
<dbReference type="Pfam" id="PF01863">
    <property type="entry name" value="YgjP-like"/>
    <property type="match status" value="1"/>
</dbReference>
<dbReference type="OrthoDB" id="9811177at2"/>
<evidence type="ECO:0000313" key="3">
    <source>
        <dbReference type="Proteomes" id="UP000013131"/>
    </source>
</evidence>
<dbReference type="PATRIC" id="fig|1188233.3.peg.385"/>
<comment type="caution">
    <text evidence="2">The sequence shown here is derived from an EMBL/GenBank/DDBJ whole genome shotgun (WGS) entry which is preliminary data.</text>
</comment>
<dbReference type="EMBL" id="AORI01000011">
    <property type="protein sequence ID" value="ENY68611.1"/>
    <property type="molecule type" value="Genomic_DNA"/>
</dbReference>
<name>N9VB36_9BACT</name>